<evidence type="ECO:0000256" key="1">
    <source>
        <dbReference type="SAM" id="Phobius"/>
    </source>
</evidence>
<organism evidence="2">
    <name type="scientific">Cacopsylla melanoneura</name>
    <dbReference type="NCBI Taxonomy" id="428564"/>
    <lineage>
        <taxon>Eukaryota</taxon>
        <taxon>Metazoa</taxon>
        <taxon>Ecdysozoa</taxon>
        <taxon>Arthropoda</taxon>
        <taxon>Hexapoda</taxon>
        <taxon>Insecta</taxon>
        <taxon>Pterygota</taxon>
        <taxon>Neoptera</taxon>
        <taxon>Paraneoptera</taxon>
        <taxon>Hemiptera</taxon>
        <taxon>Sternorrhyncha</taxon>
        <taxon>Psylloidea</taxon>
        <taxon>Psyllidae</taxon>
        <taxon>Psyllinae</taxon>
        <taxon>Cacopsylla</taxon>
    </lineage>
</organism>
<proteinExistence type="predicted"/>
<keyword evidence="1" id="KW-1133">Transmembrane helix</keyword>
<protein>
    <submittedName>
        <fullName evidence="2">Uncharacterized protein</fullName>
    </submittedName>
</protein>
<dbReference type="PANTHER" id="PTHR46238:SF8">
    <property type="entry name" value="ENDONUCLEASE_EXONUCLEASE_PHOSPHATASE DOMAIN-CONTAINING PROTEIN"/>
    <property type="match status" value="1"/>
</dbReference>
<dbReference type="PANTHER" id="PTHR46238">
    <property type="entry name" value="REVERSE TRANSCRIPTASE DOMAIN-CONTAINING PROTEIN"/>
    <property type="match status" value="1"/>
</dbReference>
<dbReference type="AlphaFoldDB" id="A0A8D8WHQ5"/>
<dbReference type="EMBL" id="HBUF01197627">
    <property type="protein sequence ID" value="CAG6660662.1"/>
    <property type="molecule type" value="Transcribed_RNA"/>
</dbReference>
<name>A0A8D8WHQ5_9HEMI</name>
<sequence length="148" mass="17983">MPVKFLFIIRLELVPFQLCTYIIYYLLYCIFSISSNKTHIFFFLKKQKRLEVSEMGLLWRRSCEVITNKIKVTEVTKKIQERRLQWYGHVMRRDEDYVGRKVRRIEVEGRRGRGRPKKKWEHCVNSDLNEKGLTGDEVHDRAKWKFLV</sequence>
<keyword evidence="1" id="KW-0812">Transmembrane</keyword>
<evidence type="ECO:0000313" key="2">
    <source>
        <dbReference type="EMBL" id="CAG6660662.1"/>
    </source>
</evidence>
<accession>A0A8D8WHQ5</accession>
<feature type="transmembrane region" description="Helical" evidence="1">
    <location>
        <begin position="22"/>
        <end position="44"/>
    </location>
</feature>
<keyword evidence="1" id="KW-0472">Membrane</keyword>
<reference evidence="2" key="1">
    <citation type="submission" date="2021-05" db="EMBL/GenBank/DDBJ databases">
        <authorList>
            <person name="Alioto T."/>
            <person name="Alioto T."/>
            <person name="Gomez Garrido J."/>
        </authorList>
    </citation>
    <scope>NUCLEOTIDE SEQUENCE</scope>
</reference>